<dbReference type="InterPro" id="IPR051401">
    <property type="entry name" value="GtrA_CellWall_Glycosyl"/>
</dbReference>
<protein>
    <recommendedName>
        <fullName evidence="7">GtrA/DPMS transmembrane domain-containing protein</fullName>
    </recommendedName>
</protein>
<keyword evidence="5 6" id="KW-0472">Membrane</keyword>
<keyword evidence="4 6" id="KW-1133">Transmembrane helix</keyword>
<comment type="subcellular location">
    <subcellularLocation>
        <location evidence="1">Membrane</location>
        <topology evidence="1">Multi-pass membrane protein</topology>
    </subcellularLocation>
</comment>
<dbReference type="InterPro" id="IPR007267">
    <property type="entry name" value="GtrA_DPMS_TM"/>
</dbReference>
<evidence type="ECO:0000256" key="3">
    <source>
        <dbReference type="ARBA" id="ARBA00022692"/>
    </source>
</evidence>
<accession>A0A074MGT2</accession>
<evidence type="ECO:0000313" key="9">
    <source>
        <dbReference type="Proteomes" id="UP000027647"/>
    </source>
</evidence>
<organism evidence="8 9">
    <name type="scientific">Erythrobacter longus</name>
    <dbReference type="NCBI Taxonomy" id="1044"/>
    <lineage>
        <taxon>Bacteria</taxon>
        <taxon>Pseudomonadati</taxon>
        <taxon>Pseudomonadota</taxon>
        <taxon>Alphaproteobacteria</taxon>
        <taxon>Sphingomonadales</taxon>
        <taxon>Erythrobacteraceae</taxon>
        <taxon>Erythrobacter/Porphyrobacter group</taxon>
        <taxon>Erythrobacter</taxon>
    </lineage>
</organism>
<dbReference type="GO" id="GO:0000271">
    <property type="term" value="P:polysaccharide biosynthetic process"/>
    <property type="evidence" value="ECO:0007669"/>
    <property type="project" value="InterPro"/>
</dbReference>
<dbReference type="RefSeq" id="WP_034958416.1">
    <property type="nucleotide sequence ID" value="NZ_JMIW01000001.1"/>
</dbReference>
<dbReference type="PANTHER" id="PTHR38459">
    <property type="entry name" value="PROPHAGE BACTOPRENOL-LINKED GLUCOSE TRANSLOCASE HOMOLOG"/>
    <property type="match status" value="1"/>
</dbReference>
<dbReference type="EMBL" id="JMIW01000001">
    <property type="protein sequence ID" value="KEO92040.1"/>
    <property type="molecule type" value="Genomic_DNA"/>
</dbReference>
<name>A0A074MGT2_ERYLO</name>
<proteinExistence type="inferred from homology"/>
<dbReference type="eggNOG" id="COG2246">
    <property type="taxonomic scope" value="Bacteria"/>
</dbReference>
<comment type="caution">
    <text evidence="8">The sequence shown here is derived from an EMBL/GenBank/DDBJ whole genome shotgun (WGS) entry which is preliminary data.</text>
</comment>
<gene>
    <name evidence="8" type="ORF">EH31_05045</name>
</gene>
<dbReference type="GO" id="GO:0005886">
    <property type="term" value="C:plasma membrane"/>
    <property type="evidence" value="ECO:0007669"/>
    <property type="project" value="TreeGrafter"/>
</dbReference>
<reference evidence="8 9" key="1">
    <citation type="submission" date="2014-04" db="EMBL/GenBank/DDBJ databases">
        <title>A comprehensive comparison of genomes of Erythrobacter spp. strains.</title>
        <authorList>
            <person name="Zheng Q."/>
        </authorList>
    </citation>
    <scope>NUCLEOTIDE SEQUENCE [LARGE SCALE GENOMIC DNA]</scope>
    <source>
        <strain evidence="8 9">DSM 6997</strain>
    </source>
</reference>
<feature type="transmembrane region" description="Helical" evidence="6">
    <location>
        <begin position="99"/>
        <end position="122"/>
    </location>
</feature>
<feature type="transmembrane region" description="Helical" evidence="6">
    <location>
        <begin position="31"/>
        <end position="51"/>
    </location>
</feature>
<dbReference type="Pfam" id="PF04138">
    <property type="entry name" value="GtrA_DPMS_TM"/>
    <property type="match status" value="1"/>
</dbReference>
<evidence type="ECO:0000256" key="5">
    <source>
        <dbReference type="ARBA" id="ARBA00023136"/>
    </source>
</evidence>
<dbReference type="OrthoDB" id="7619475at2"/>
<evidence type="ECO:0000256" key="6">
    <source>
        <dbReference type="SAM" id="Phobius"/>
    </source>
</evidence>
<feature type="transmembrane region" description="Helical" evidence="6">
    <location>
        <begin position="72"/>
        <end position="93"/>
    </location>
</feature>
<sequence length="133" mass="13889">MNEMLRFFSVTVVGVVLDIAIAYALHELGSVPLALAAVIGFVCAAAANYVLHQLWSFQAGARQLSLARAAKYAAVAGLTLAVRVGVVAVLAGWMGAEYALLILICGAGASFFVNFTLSKLFVFGAKPSHRSAS</sequence>
<evidence type="ECO:0000313" key="8">
    <source>
        <dbReference type="EMBL" id="KEO92040.1"/>
    </source>
</evidence>
<keyword evidence="3 6" id="KW-0812">Transmembrane</keyword>
<dbReference type="AlphaFoldDB" id="A0A074MGT2"/>
<dbReference type="STRING" id="1044.EH31_05045"/>
<feature type="transmembrane region" description="Helical" evidence="6">
    <location>
        <begin position="7"/>
        <end position="25"/>
    </location>
</feature>
<keyword evidence="9" id="KW-1185">Reference proteome</keyword>
<evidence type="ECO:0000256" key="1">
    <source>
        <dbReference type="ARBA" id="ARBA00004141"/>
    </source>
</evidence>
<comment type="similarity">
    <text evidence="2">Belongs to the GtrA family.</text>
</comment>
<evidence type="ECO:0000256" key="2">
    <source>
        <dbReference type="ARBA" id="ARBA00009399"/>
    </source>
</evidence>
<dbReference type="Proteomes" id="UP000027647">
    <property type="component" value="Unassembled WGS sequence"/>
</dbReference>
<feature type="domain" description="GtrA/DPMS transmembrane" evidence="7">
    <location>
        <begin position="6"/>
        <end position="123"/>
    </location>
</feature>
<evidence type="ECO:0000259" key="7">
    <source>
        <dbReference type="Pfam" id="PF04138"/>
    </source>
</evidence>
<evidence type="ECO:0000256" key="4">
    <source>
        <dbReference type="ARBA" id="ARBA00022989"/>
    </source>
</evidence>
<dbReference type="PANTHER" id="PTHR38459:SF1">
    <property type="entry name" value="PROPHAGE BACTOPRENOL-LINKED GLUCOSE TRANSLOCASE HOMOLOG"/>
    <property type="match status" value="1"/>
</dbReference>